<dbReference type="Proteomes" id="UP000254924">
    <property type="component" value="Unassembled WGS sequence"/>
</dbReference>
<sequence length="274" mass="32329">MKHGNEFYVERKLYLFGIIPVGKVKVHRAFAEVNTFTEEEPAIKKEREIDVELSKYNEKQRKLWEELSPEARDKLLTLVSTQGTNYIKTPKDDIEKALLDLDCIEYVNDIMYNISEGQRKEEHLLAAYDICFNGEYDWLTTFQLWIYHKDGEAVSYGISNDMIPNFVNSKEEMHKIIDFFSDLPFSITFEKVVFDWESELRELETDGSSIHDVEVANILSQKEQELVDRIGNYRYRVSFPEYRVRTLDECVDLFIKLDKNLKEVVTMKKNGEMD</sequence>
<dbReference type="EMBL" id="UHFN01000002">
    <property type="protein sequence ID" value="SUN57927.1"/>
    <property type="molecule type" value="Genomic_DNA"/>
</dbReference>
<evidence type="ECO:0000313" key="2">
    <source>
        <dbReference type="Proteomes" id="UP000254924"/>
    </source>
</evidence>
<name>A0A380JYY2_9STRE</name>
<reference evidence="1 2" key="1">
    <citation type="submission" date="2018-06" db="EMBL/GenBank/DDBJ databases">
        <authorList>
            <consortium name="Pathogen Informatics"/>
            <person name="Doyle S."/>
        </authorList>
    </citation>
    <scope>NUCLEOTIDE SEQUENCE [LARGE SCALE GENOMIC DNA]</scope>
    <source>
        <strain evidence="1 2">NCTC12224</strain>
    </source>
</reference>
<evidence type="ECO:0000313" key="1">
    <source>
        <dbReference type="EMBL" id="SUN57927.1"/>
    </source>
</evidence>
<protein>
    <submittedName>
        <fullName evidence="1">Uncharacterized protein</fullName>
    </submittedName>
</protein>
<proteinExistence type="predicted"/>
<dbReference type="AlphaFoldDB" id="A0A380JYY2"/>
<keyword evidence="2" id="KW-1185">Reference proteome</keyword>
<gene>
    <name evidence="1" type="ORF">NCTC12224_00017</name>
</gene>
<organism evidence="1 2">
    <name type="scientific">Streptococcus hyointestinalis</name>
    <dbReference type="NCBI Taxonomy" id="1337"/>
    <lineage>
        <taxon>Bacteria</taxon>
        <taxon>Bacillati</taxon>
        <taxon>Bacillota</taxon>
        <taxon>Bacilli</taxon>
        <taxon>Lactobacillales</taxon>
        <taxon>Streptococcaceae</taxon>
        <taxon>Streptococcus</taxon>
    </lineage>
</organism>
<accession>A0A380JYY2</accession>